<feature type="chain" id="PRO_5002540808" evidence="2">
    <location>
        <begin position="24"/>
        <end position="101"/>
    </location>
</feature>
<dbReference type="Proteomes" id="UP000034846">
    <property type="component" value="Unassembled WGS sequence"/>
</dbReference>
<keyword evidence="1" id="KW-1133">Transmembrane helix</keyword>
<proteinExistence type="predicted"/>
<sequence>MKLQNCHKSCVALTILLSAIAITLNHMSLQLGYHVPDSEQQRESIDRGRLSVLGPIVVDVDFDGSVVSPDGFGNDARTFVIDAVIILQAIGLLSTFRQKKT</sequence>
<accession>A0A0G1XCN4</accession>
<feature type="signal peptide" evidence="2">
    <location>
        <begin position="1"/>
        <end position="23"/>
    </location>
</feature>
<evidence type="ECO:0000313" key="4">
    <source>
        <dbReference type="Proteomes" id="UP000034846"/>
    </source>
</evidence>
<reference evidence="3 4" key="1">
    <citation type="journal article" date="2015" name="Nature">
        <title>rRNA introns, odd ribosomes, and small enigmatic genomes across a large radiation of phyla.</title>
        <authorList>
            <person name="Brown C.T."/>
            <person name="Hug L.A."/>
            <person name="Thomas B.C."/>
            <person name="Sharon I."/>
            <person name="Castelle C.J."/>
            <person name="Singh A."/>
            <person name="Wilkins M.J."/>
            <person name="Williams K.H."/>
            <person name="Banfield J.F."/>
        </authorList>
    </citation>
    <scope>NUCLEOTIDE SEQUENCE [LARGE SCALE GENOMIC DNA]</scope>
</reference>
<dbReference type="AlphaFoldDB" id="A0A0G1XCN4"/>
<dbReference type="EMBL" id="LCRD01000055">
    <property type="protein sequence ID" value="KKW29063.1"/>
    <property type="molecule type" value="Genomic_DNA"/>
</dbReference>
<comment type="caution">
    <text evidence="3">The sequence shown here is derived from an EMBL/GenBank/DDBJ whole genome shotgun (WGS) entry which is preliminary data.</text>
</comment>
<feature type="transmembrane region" description="Helical" evidence="1">
    <location>
        <begin position="76"/>
        <end position="96"/>
    </location>
</feature>
<name>A0A0G1XCN4_9BACT</name>
<keyword evidence="1" id="KW-0812">Transmembrane</keyword>
<keyword evidence="2" id="KW-0732">Signal</keyword>
<protein>
    <submittedName>
        <fullName evidence="3">Uncharacterized protein</fullName>
    </submittedName>
</protein>
<organism evidence="3 4">
    <name type="scientific">Candidatus Uhrbacteria bacterium GW2011_GWD2_52_7</name>
    <dbReference type="NCBI Taxonomy" id="1618989"/>
    <lineage>
        <taxon>Bacteria</taxon>
        <taxon>Candidatus Uhriibacteriota</taxon>
    </lineage>
</organism>
<gene>
    <name evidence="3" type="ORF">UY72_C0055G0005</name>
</gene>
<evidence type="ECO:0000256" key="1">
    <source>
        <dbReference type="SAM" id="Phobius"/>
    </source>
</evidence>
<evidence type="ECO:0000256" key="2">
    <source>
        <dbReference type="SAM" id="SignalP"/>
    </source>
</evidence>
<keyword evidence="1" id="KW-0472">Membrane</keyword>
<evidence type="ECO:0000313" key="3">
    <source>
        <dbReference type="EMBL" id="KKW29063.1"/>
    </source>
</evidence>